<organism evidence="3 4">
    <name type="scientific">Faecalispora sporosphaeroides</name>
    <dbReference type="NCBI Taxonomy" id="1549"/>
    <lineage>
        <taxon>Bacteria</taxon>
        <taxon>Bacillati</taxon>
        <taxon>Bacillota</taxon>
        <taxon>Clostridia</taxon>
        <taxon>Eubacteriales</taxon>
        <taxon>Oscillospiraceae</taxon>
        <taxon>Faecalispora</taxon>
    </lineage>
</organism>
<proteinExistence type="inferred from homology"/>
<dbReference type="GO" id="GO:0005524">
    <property type="term" value="F:ATP binding"/>
    <property type="evidence" value="ECO:0007669"/>
    <property type="project" value="InterPro"/>
</dbReference>
<dbReference type="AlphaFoldDB" id="A0A928Q278"/>
<dbReference type="RefSeq" id="WP_020071821.1">
    <property type="nucleotide sequence ID" value="NZ_JBKWRC010000001.1"/>
</dbReference>
<dbReference type="Proteomes" id="UP000754750">
    <property type="component" value="Unassembled WGS sequence"/>
</dbReference>
<dbReference type="InterPro" id="IPR003593">
    <property type="entry name" value="AAA+_ATPase"/>
</dbReference>
<gene>
    <name evidence="3" type="ORF">E7512_05415</name>
</gene>
<dbReference type="InterPro" id="IPR027417">
    <property type="entry name" value="P-loop_NTPase"/>
</dbReference>
<evidence type="ECO:0000313" key="4">
    <source>
        <dbReference type="Proteomes" id="UP000754750"/>
    </source>
</evidence>
<dbReference type="SMART" id="SM00382">
    <property type="entry name" value="AAA"/>
    <property type="match status" value="1"/>
</dbReference>
<feature type="domain" description="AAA+ ATPase" evidence="2">
    <location>
        <begin position="125"/>
        <end position="250"/>
    </location>
</feature>
<dbReference type="GO" id="GO:0016887">
    <property type="term" value="F:ATP hydrolysis activity"/>
    <property type="evidence" value="ECO:0007669"/>
    <property type="project" value="InterPro"/>
</dbReference>
<dbReference type="EMBL" id="SVNY01000002">
    <property type="protein sequence ID" value="MBE6833009.1"/>
    <property type="molecule type" value="Genomic_DNA"/>
</dbReference>
<comment type="similarity">
    <text evidence="1">Belongs to the GSP E family.</text>
</comment>
<evidence type="ECO:0000256" key="1">
    <source>
        <dbReference type="ARBA" id="ARBA00006611"/>
    </source>
</evidence>
<comment type="caution">
    <text evidence="3">The sequence shown here is derived from an EMBL/GenBank/DDBJ whole genome shotgun (WGS) entry which is preliminary data.</text>
</comment>
<dbReference type="InterPro" id="IPR006321">
    <property type="entry name" value="PilT/PilU"/>
</dbReference>
<protein>
    <submittedName>
        <fullName evidence="3">PilT/PilU family type 4a pilus ATPase</fullName>
    </submittedName>
</protein>
<dbReference type="Gene3D" id="3.40.50.300">
    <property type="entry name" value="P-loop containing nucleotide triphosphate hydrolases"/>
    <property type="match status" value="1"/>
</dbReference>
<dbReference type="Gene3D" id="3.30.450.90">
    <property type="match status" value="1"/>
</dbReference>
<dbReference type="Pfam" id="PF00437">
    <property type="entry name" value="T2SSE"/>
    <property type="match status" value="1"/>
</dbReference>
<dbReference type="PANTHER" id="PTHR30486:SF16">
    <property type="entry name" value="TWITCHING MOTILITY PROTEIN PILT"/>
    <property type="match status" value="1"/>
</dbReference>
<dbReference type="CDD" id="cd01131">
    <property type="entry name" value="PilT"/>
    <property type="match status" value="1"/>
</dbReference>
<evidence type="ECO:0000259" key="2">
    <source>
        <dbReference type="SMART" id="SM00382"/>
    </source>
</evidence>
<dbReference type="NCBIfam" id="TIGR01420">
    <property type="entry name" value="pilT_fam"/>
    <property type="match status" value="1"/>
</dbReference>
<dbReference type="InterPro" id="IPR001482">
    <property type="entry name" value="T2SS/T4SS_dom"/>
</dbReference>
<sequence length="353" mass="39267">MNIMEMLQTAVSKGASDIFIISGCPASYKINDVIQPMNEEKLMPDNAKQMISRIFEIAGQRDFQSFLHKGDDDFSFSIPKLGRFRCNAYLQRNSCAAVLRILGFELPEPHTLHIPQAVMDLANKERGLVLITGPAGSGKTTTLACLIEQINQTRNSHIITIEDPIEFLHAHKQSIVSQREIDNDTRGYIPALRAALRQAPNVILIGEMRDYETISTAVTAAETGQLIFSTLHTLGASNAIDRIIDVFPQNQQYQIRVQLSMVLQAVVCQQLIPSVNGTLVPAFEILLVNSAIRHMIREAKTHQIDNAISANAAIGMLSMDNDLLRLHREGMISRENALTYCTNVELMNKKLST</sequence>
<evidence type="ECO:0000313" key="3">
    <source>
        <dbReference type="EMBL" id="MBE6833009.1"/>
    </source>
</evidence>
<name>A0A928Q278_9FIRM</name>
<dbReference type="PANTHER" id="PTHR30486">
    <property type="entry name" value="TWITCHING MOTILITY PROTEIN PILT"/>
    <property type="match status" value="1"/>
</dbReference>
<reference evidence="3" key="1">
    <citation type="submission" date="2019-04" db="EMBL/GenBank/DDBJ databases">
        <title>Evolution of Biomass-Degrading Anaerobic Consortia Revealed by Metagenomics.</title>
        <authorList>
            <person name="Peng X."/>
        </authorList>
    </citation>
    <scope>NUCLEOTIDE SEQUENCE</scope>
    <source>
        <strain evidence="3">SIG551</strain>
    </source>
</reference>
<dbReference type="InterPro" id="IPR050921">
    <property type="entry name" value="T4SS_GSP_E_ATPase"/>
</dbReference>
<accession>A0A928Q278</accession>
<dbReference type="SUPFAM" id="SSF52540">
    <property type="entry name" value="P-loop containing nucleoside triphosphate hydrolases"/>
    <property type="match status" value="1"/>
</dbReference>